<evidence type="ECO:0000256" key="1">
    <source>
        <dbReference type="SAM" id="MobiDB-lite"/>
    </source>
</evidence>
<gene>
    <name evidence="2" type="ORF">HHL28_11685</name>
</gene>
<sequence length="120" mass="12930">MIITWIEDDHRAGGALLQDVGNAAEPGTEERRNRLEAFARLWTAHGDMMAAAVHPRLGSVQAWPDPVAAALDLQQEVETLAVDLAEREAQGMGTGSPRSSACWTSSPANAGWRRRTSSPP</sequence>
<dbReference type="KEGG" id="acru:HHL28_11685"/>
<dbReference type="EMBL" id="CP051775">
    <property type="protein sequence ID" value="QJE73663.1"/>
    <property type="molecule type" value="Genomic_DNA"/>
</dbReference>
<evidence type="ECO:0000313" key="3">
    <source>
        <dbReference type="Proteomes" id="UP000501891"/>
    </source>
</evidence>
<feature type="region of interest" description="Disordered" evidence="1">
    <location>
        <begin position="86"/>
        <end position="120"/>
    </location>
</feature>
<reference evidence="2" key="1">
    <citation type="submission" date="2020-04" db="EMBL/GenBank/DDBJ databases">
        <title>A desert anoxygenic phototrophic bacterium fixes CO2 using RubisCO under aerobic conditions.</title>
        <authorList>
            <person name="Tang K."/>
        </authorList>
    </citation>
    <scope>NUCLEOTIDE SEQUENCE [LARGE SCALE GENOMIC DNA]</scope>
    <source>
        <strain evidence="2">MIMtkB3</strain>
    </source>
</reference>
<accession>A0A858R932</accession>
<name>A0A858R932_9PROT</name>
<protein>
    <recommendedName>
        <fullName evidence="4">Hemerythrin-like domain-containing protein</fullName>
    </recommendedName>
</protein>
<dbReference type="Proteomes" id="UP000501891">
    <property type="component" value="Chromosome"/>
</dbReference>
<organism evidence="2 3">
    <name type="scientific">Aerophototrophica crusticola</name>
    <dbReference type="NCBI Taxonomy" id="1709002"/>
    <lineage>
        <taxon>Bacteria</taxon>
        <taxon>Pseudomonadati</taxon>
        <taxon>Pseudomonadota</taxon>
        <taxon>Alphaproteobacteria</taxon>
        <taxon>Rhodospirillales</taxon>
        <taxon>Rhodospirillaceae</taxon>
        <taxon>Aerophototrophica</taxon>
    </lineage>
</organism>
<dbReference type="AlphaFoldDB" id="A0A858R932"/>
<feature type="compositionally biased region" description="Polar residues" evidence="1">
    <location>
        <begin position="96"/>
        <end position="108"/>
    </location>
</feature>
<proteinExistence type="predicted"/>
<keyword evidence="3" id="KW-1185">Reference proteome</keyword>
<evidence type="ECO:0000313" key="2">
    <source>
        <dbReference type="EMBL" id="QJE73663.1"/>
    </source>
</evidence>
<evidence type="ECO:0008006" key="4">
    <source>
        <dbReference type="Google" id="ProtNLM"/>
    </source>
</evidence>